<accession>A0AAD3HH02</accession>
<dbReference type="Proteomes" id="UP001054857">
    <property type="component" value="Unassembled WGS sequence"/>
</dbReference>
<reference evidence="2 3" key="1">
    <citation type="journal article" date="2021" name="Sci. Rep.">
        <title>Genome sequencing of the multicellular alga Astrephomene provides insights into convergent evolution of germ-soma differentiation.</title>
        <authorList>
            <person name="Yamashita S."/>
            <person name="Yamamoto K."/>
            <person name="Matsuzaki R."/>
            <person name="Suzuki S."/>
            <person name="Yamaguchi H."/>
            <person name="Hirooka S."/>
            <person name="Minakuchi Y."/>
            <person name="Miyagishima S."/>
            <person name="Kawachi M."/>
            <person name="Toyoda A."/>
            <person name="Nozaki H."/>
        </authorList>
    </citation>
    <scope>NUCLEOTIDE SEQUENCE [LARGE SCALE GENOMIC DNA]</scope>
    <source>
        <strain evidence="2 3">NIES-4017</strain>
    </source>
</reference>
<feature type="non-terminal residue" evidence="2">
    <location>
        <position position="300"/>
    </location>
</feature>
<evidence type="ECO:0000313" key="3">
    <source>
        <dbReference type="Proteomes" id="UP001054857"/>
    </source>
</evidence>
<evidence type="ECO:0000313" key="2">
    <source>
        <dbReference type="EMBL" id="GFR40999.1"/>
    </source>
</evidence>
<dbReference type="AlphaFoldDB" id="A0AAD3HH02"/>
<dbReference type="EMBL" id="BMAR01000001">
    <property type="protein sequence ID" value="GFR40999.1"/>
    <property type="molecule type" value="Genomic_DNA"/>
</dbReference>
<feature type="compositionally biased region" description="Low complexity" evidence="1">
    <location>
        <begin position="270"/>
        <end position="287"/>
    </location>
</feature>
<feature type="region of interest" description="Disordered" evidence="1">
    <location>
        <begin position="267"/>
        <end position="300"/>
    </location>
</feature>
<keyword evidence="3" id="KW-1185">Reference proteome</keyword>
<comment type="caution">
    <text evidence="2">The sequence shown here is derived from an EMBL/GenBank/DDBJ whole genome shotgun (WGS) entry which is preliminary data.</text>
</comment>
<evidence type="ECO:0000256" key="1">
    <source>
        <dbReference type="SAM" id="MobiDB-lite"/>
    </source>
</evidence>
<feature type="compositionally biased region" description="Low complexity" evidence="1">
    <location>
        <begin position="183"/>
        <end position="194"/>
    </location>
</feature>
<proteinExistence type="predicted"/>
<gene>
    <name evidence="2" type="ORF">Agub_g1664</name>
</gene>
<sequence length="300" mass="30785">WPVGQELTELLLAFARLQLYSEPLLEAAADLLCAPTSSTSTSSSPLGVSLLTPLQAVQIAAAFSQLRHFHPTLLRLLATRLTSVLPSLPPRLLAGALCAFATLNYCHPPLVRAAAGRTRQLLLGLLGLQEQEQHRREGAAGAAGTAAMSSAAEGTRSGTRPVTSGGTGTRANATTSKAWEAGAAAAAAGSQEGDSAGGGEGGGEGAGALLAASEVVTLLWSFGVLQQGGEEGLVAGLMRALPRDPASFTPDDLSRLGLAEALWRTRRPLRGQQLPQPLQQQPAGDPASSPPQPPRQPPPA</sequence>
<name>A0AAD3HH02_9CHLO</name>
<feature type="region of interest" description="Disordered" evidence="1">
    <location>
        <begin position="183"/>
        <end position="202"/>
    </location>
</feature>
<feature type="compositionally biased region" description="Polar residues" evidence="1">
    <location>
        <begin position="156"/>
        <end position="172"/>
    </location>
</feature>
<feature type="region of interest" description="Disordered" evidence="1">
    <location>
        <begin position="134"/>
        <end position="172"/>
    </location>
</feature>
<feature type="non-terminal residue" evidence="2">
    <location>
        <position position="1"/>
    </location>
</feature>
<organism evidence="2 3">
    <name type="scientific">Astrephomene gubernaculifera</name>
    <dbReference type="NCBI Taxonomy" id="47775"/>
    <lineage>
        <taxon>Eukaryota</taxon>
        <taxon>Viridiplantae</taxon>
        <taxon>Chlorophyta</taxon>
        <taxon>core chlorophytes</taxon>
        <taxon>Chlorophyceae</taxon>
        <taxon>CS clade</taxon>
        <taxon>Chlamydomonadales</taxon>
        <taxon>Astrephomenaceae</taxon>
        <taxon>Astrephomene</taxon>
    </lineage>
</organism>
<protein>
    <submittedName>
        <fullName evidence="2">Uncharacterized protein</fullName>
    </submittedName>
</protein>
<feature type="compositionally biased region" description="Low complexity" evidence="1">
    <location>
        <begin position="139"/>
        <end position="155"/>
    </location>
</feature>
<feature type="compositionally biased region" description="Pro residues" evidence="1">
    <location>
        <begin position="288"/>
        <end position="300"/>
    </location>
</feature>